<dbReference type="Pfam" id="PF17782">
    <property type="entry name" value="WHD_DprA"/>
    <property type="match status" value="1"/>
</dbReference>
<evidence type="ECO:0000256" key="1">
    <source>
        <dbReference type="ARBA" id="ARBA00006525"/>
    </source>
</evidence>
<dbReference type="Gene3D" id="1.10.10.10">
    <property type="entry name" value="Winged helix-like DNA-binding domain superfamily/Winged helix DNA-binding domain"/>
    <property type="match status" value="1"/>
</dbReference>
<evidence type="ECO:0000313" key="5">
    <source>
        <dbReference type="Proteomes" id="UP000176893"/>
    </source>
</evidence>
<name>A0A1F8EDU3_9BACT</name>
<gene>
    <name evidence="4" type="ORF">A2649_02910</name>
</gene>
<comment type="caution">
    <text evidence="4">The sequence shown here is derived from an EMBL/GenBank/DDBJ whole genome shotgun (WGS) entry which is preliminary data.</text>
</comment>
<dbReference type="Pfam" id="PF02481">
    <property type="entry name" value="DNA_processg_A"/>
    <property type="match status" value="1"/>
</dbReference>
<dbReference type="SUPFAM" id="SSF46785">
    <property type="entry name" value="Winged helix' DNA-binding domain"/>
    <property type="match status" value="1"/>
</dbReference>
<evidence type="ECO:0000259" key="2">
    <source>
        <dbReference type="Pfam" id="PF02481"/>
    </source>
</evidence>
<dbReference type="PANTHER" id="PTHR43022">
    <property type="entry name" value="PROTEIN SMF"/>
    <property type="match status" value="1"/>
</dbReference>
<protein>
    <submittedName>
        <fullName evidence="4">DNA protecting protein DprA</fullName>
    </submittedName>
</protein>
<dbReference type="InterPro" id="IPR036388">
    <property type="entry name" value="WH-like_DNA-bd_sf"/>
</dbReference>
<dbReference type="Gene3D" id="3.40.50.450">
    <property type="match status" value="1"/>
</dbReference>
<dbReference type="STRING" id="1802661.A2649_02910"/>
<dbReference type="InterPro" id="IPR003488">
    <property type="entry name" value="DprA"/>
</dbReference>
<feature type="domain" description="DprA winged helix" evidence="3">
    <location>
        <begin position="232"/>
        <end position="279"/>
    </location>
</feature>
<evidence type="ECO:0000313" key="4">
    <source>
        <dbReference type="EMBL" id="OGM98519.1"/>
    </source>
</evidence>
<dbReference type="InterPro" id="IPR041614">
    <property type="entry name" value="DprA_WH"/>
</dbReference>
<dbReference type="PANTHER" id="PTHR43022:SF1">
    <property type="entry name" value="PROTEIN SMF"/>
    <property type="match status" value="1"/>
</dbReference>
<dbReference type="GO" id="GO:0009294">
    <property type="term" value="P:DNA-mediated transformation"/>
    <property type="evidence" value="ECO:0007669"/>
    <property type="project" value="InterPro"/>
</dbReference>
<dbReference type="SUPFAM" id="SSF102405">
    <property type="entry name" value="MCP/YpsA-like"/>
    <property type="match status" value="1"/>
</dbReference>
<dbReference type="Proteomes" id="UP000176893">
    <property type="component" value="Unassembled WGS sequence"/>
</dbReference>
<organism evidence="4 5">
    <name type="scientific">Candidatus Yanofskybacteria bacterium RIFCSPHIGHO2_01_FULL_41_26</name>
    <dbReference type="NCBI Taxonomy" id="1802661"/>
    <lineage>
        <taxon>Bacteria</taxon>
        <taxon>Candidatus Yanofskyibacteriota</taxon>
    </lineage>
</organism>
<feature type="domain" description="Smf/DprA SLOG" evidence="2">
    <location>
        <begin position="4"/>
        <end position="214"/>
    </location>
</feature>
<dbReference type="InterPro" id="IPR057666">
    <property type="entry name" value="DrpA_SLOG"/>
</dbReference>
<proteinExistence type="inferred from homology"/>
<evidence type="ECO:0000259" key="3">
    <source>
        <dbReference type="Pfam" id="PF17782"/>
    </source>
</evidence>
<sequence length="288" mass="31291">MEKIALDNKIYPKLLAQISDPPKILYSRGNISLLNSSCFAVVGTRKLTNYGKETAQQIVRGLANDGFTIVSGLALGIDAVVHQTTLDCGGKTIAVLGGGIGDKNIGPKTNFHLAQDILKNDGLLVSEYSDKDEIFALNFAIRDRIISGLSRGVLVIEADEKSGALITAKCALDQNRDVFAVPGSILSPKSAGPNFLIQSGAKLVMNAHDIINEYHENLQLFSEEKKNILIKNPTEEKIIDLLDEHGILFVDDIIRRSGMETSAISVSLSMLEIRGIIKNMGNGKYRKI</sequence>
<dbReference type="EMBL" id="MGJB01000015">
    <property type="protein sequence ID" value="OGM98519.1"/>
    <property type="molecule type" value="Genomic_DNA"/>
</dbReference>
<dbReference type="NCBIfam" id="TIGR00732">
    <property type="entry name" value="dprA"/>
    <property type="match status" value="1"/>
</dbReference>
<reference evidence="4 5" key="1">
    <citation type="journal article" date="2016" name="Nat. Commun.">
        <title>Thousands of microbial genomes shed light on interconnected biogeochemical processes in an aquifer system.</title>
        <authorList>
            <person name="Anantharaman K."/>
            <person name="Brown C.T."/>
            <person name="Hug L.A."/>
            <person name="Sharon I."/>
            <person name="Castelle C.J."/>
            <person name="Probst A.J."/>
            <person name="Thomas B.C."/>
            <person name="Singh A."/>
            <person name="Wilkins M.J."/>
            <person name="Karaoz U."/>
            <person name="Brodie E.L."/>
            <person name="Williams K.H."/>
            <person name="Hubbard S.S."/>
            <person name="Banfield J.F."/>
        </authorList>
    </citation>
    <scope>NUCLEOTIDE SEQUENCE [LARGE SCALE GENOMIC DNA]</scope>
</reference>
<dbReference type="InterPro" id="IPR036390">
    <property type="entry name" value="WH_DNA-bd_sf"/>
</dbReference>
<accession>A0A1F8EDU3</accession>
<dbReference type="AlphaFoldDB" id="A0A1F8EDU3"/>
<comment type="similarity">
    <text evidence="1">Belongs to the DprA/Smf family.</text>
</comment>